<name>A0A6P2D0E3_9BACT</name>
<sequence>MPKFIPVRRTRISSPGAFTLIELLVVIAIIAILIGLLLPAVQKVREAAARIKCSNNMKQIGLAFHNHHSAMEGFPVSTMQKTVTGYSGTVIVNWPVQILPYLEQEAIRSQWNFDRGYSDDVNATLNKNKVSTFQCPSGQSDRLDPLYNTGAAMDYASPARMSAVMTNAAPAGYGLPAPPSGVFDGCLANSQGINYKGAPKYNRLLQFQDGSSNTIMLYELTARPDYYTGRSVYLANNLGGIGWAAQQATQPRGTNADGRWTGFPTVSKAFGPNMINVNNYIGMYSLHTGGLNVAMCDGSVRYLRDGITAPEMMALITRAGGDFATID</sequence>
<keyword evidence="1" id="KW-0472">Membrane</keyword>
<dbReference type="Pfam" id="PF07596">
    <property type="entry name" value="SBP_bac_10"/>
    <property type="match status" value="1"/>
</dbReference>
<dbReference type="RefSeq" id="WP_174266014.1">
    <property type="nucleotide sequence ID" value="NZ_LR593886.1"/>
</dbReference>
<dbReference type="EMBL" id="LR593886">
    <property type="protein sequence ID" value="VTR94573.1"/>
    <property type="molecule type" value="Genomic_DNA"/>
</dbReference>
<evidence type="ECO:0000313" key="3">
    <source>
        <dbReference type="EMBL" id="VTR94573.1"/>
    </source>
</evidence>
<dbReference type="SUPFAM" id="SSF54523">
    <property type="entry name" value="Pili subunits"/>
    <property type="match status" value="1"/>
</dbReference>
<dbReference type="Proteomes" id="UP000464178">
    <property type="component" value="Chromosome"/>
</dbReference>
<dbReference type="InterPro" id="IPR012902">
    <property type="entry name" value="N_methyl_site"/>
</dbReference>
<evidence type="ECO:0000259" key="2">
    <source>
        <dbReference type="Pfam" id="PF07596"/>
    </source>
</evidence>
<dbReference type="InterPro" id="IPR045584">
    <property type="entry name" value="Pilin-like"/>
</dbReference>
<dbReference type="NCBIfam" id="TIGR02532">
    <property type="entry name" value="IV_pilin_GFxxxE"/>
    <property type="match status" value="1"/>
</dbReference>
<keyword evidence="4" id="KW-1185">Reference proteome</keyword>
<gene>
    <name evidence="3" type="ORF">SOIL9_31410</name>
</gene>
<proteinExistence type="predicted"/>
<dbReference type="PANTHER" id="PTHR30093:SF2">
    <property type="entry name" value="TYPE II SECRETION SYSTEM PROTEIN H"/>
    <property type="match status" value="1"/>
</dbReference>
<dbReference type="Pfam" id="PF07963">
    <property type="entry name" value="N_methyl"/>
    <property type="match status" value="1"/>
</dbReference>
<dbReference type="KEGG" id="gms:SOIL9_31410"/>
<dbReference type="PANTHER" id="PTHR30093">
    <property type="entry name" value="GENERAL SECRETION PATHWAY PROTEIN G"/>
    <property type="match status" value="1"/>
</dbReference>
<evidence type="ECO:0000256" key="1">
    <source>
        <dbReference type="SAM" id="Phobius"/>
    </source>
</evidence>
<dbReference type="InterPro" id="IPR011453">
    <property type="entry name" value="DUF1559"/>
</dbReference>
<organism evidence="3 4">
    <name type="scientific">Gemmata massiliana</name>
    <dbReference type="NCBI Taxonomy" id="1210884"/>
    <lineage>
        <taxon>Bacteria</taxon>
        <taxon>Pseudomonadati</taxon>
        <taxon>Planctomycetota</taxon>
        <taxon>Planctomycetia</taxon>
        <taxon>Gemmatales</taxon>
        <taxon>Gemmataceae</taxon>
        <taxon>Gemmata</taxon>
    </lineage>
</organism>
<dbReference type="Gene3D" id="3.30.700.10">
    <property type="entry name" value="Glycoprotein, Type 4 Pilin"/>
    <property type="match status" value="1"/>
</dbReference>
<evidence type="ECO:0000313" key="4">
    <source>
        <dbReference type="Proteomes" id="UP000464178"/>
    </source>
</evidence>
<feature type="transmembrane region" description="Helical" evidence="1">
    <location>
        <begin position="20"/>
        <end position="41"/>
    </location>
</feature>
<protein>
    <recommendedName>
        <fullName evidence="2">DUF1559 domain-containing protein</fullName>
    </recommendedName>
</protein>
<dbReference type="InterPro" id="IPR027558">
    <property type="entry name" value="Pre_pil_HX9DG_C"/>
</dbReference>
<reference evidence="3 4" key="1">
    <citation type="submission" date="2019-05" db="EMBL/GenBank/DDBJ databases">
        <authorList>
            <consortium name="Science for Life Laboratories"/>
        </authorList>
    </citation>
    <scope>NUCLEOTIDE SEQUENCE [LARGE SCALE GENOMIC DNA]</scope>
    <source>
        <strain evidence="3">Soil9</strain>
    </source>
</reference>
<accession>A0A6P2D0E3</accession>
<keyword evidence="1" id="KW-1133">Transmembrane helix</keyword>
<dbReference type="NCBIfam" id="TIGR04294">
    <property type="entry name" value="pre_pil_HX9DG"/>
    <property type="match status" value="1"/>
</dbReference>
<feature type="domain" description="DUF1559" evidence="2">
    <location>
        <begin position="42"/>
        <end position="307"/>
    </location>
</feature>
<dbReference type="AlphaFoldDB" id="A0A6P2D0E3"/>
<keyword evidence="1" id="KW-0812">Transmembrane</keyword>